<dbReference type="AlphaFoldDB" id="A0A8H3CQN0"/>
<evidence type="ECO:0000313" key="15">
    <source>
        <dbReference type="Proteomes" id="UP000663861"/>
    </source>
</evidence>
<evidence type="ECO:0000256" key="10">
    <source>
        <dbReference type="ARBA" id="ARBA00048605"/>
    </source>
</evidence>
<dbReference type="InterPro" id="IPR050749">
    <property type="entry name" value="Glycosyl_Hydrolase_47"/>
</dbReference>
<proteinExistence type="inferred from homology"/>
<sequence>SYAGASPSASDLEFYQKNGFYIYNGYAYYDLRPEVLESNFYAWRATGDTKYFNRAVAGLDSIKKYCTPGVGVAGINDVRSTNSTHIDHTESFFFAEVIKYIYLTFDEPNKFSLDDYVFNTEAHPFEAPAPVQSFQPPQRAQIGGQLPSKPWTGDIPEISSAPGVQKKLSNIVEQGLKL</sequence>
<dbReference type="Proteomes" id="UP000663861">
    <property type="component" value="Unassembled WGS sequence"/>
</dbReference>
<feature type="non-terminal residue" evidence="14">
    <location>
        <position position="1"/>
    </location>
</feature>
<dbReference type="PANTHER" id="PTHR11742:SF101">
    <property type="entry name" value="MANNOSYL-OLIGOSACCHARIDE ALPHA-1,2-MANNOSIDASE 1B"/>
    <property type="match status" value="1"/>
</dbReference>
<keyword evidence="8 12" id="KW-0326">Glycosidase</keyword>
<dbReference type="GO" id="GO:0016020">
    <property type="term" value="C:membrane"/>
    <property type="evidence" value="ECO:0007669"/>
    <property type="project" value="InterPro"/>
</dbReference>
<evidence type="ECO:0000256" key="11">
    <source>
        <dbReference type="PIRSR" id="PIRSR601382-2"/>
    </source>
</evidence>
<comment type="caution">
    <text evidence="14">The sequence shown here is derived from an EMBL/GenBank/DDBJ whole genome shotgun (WGS) entry which is preliminary data.</text>
</comment>
<evidence type="ECO:0000256" key="13">
    <source>
        <dbReference type="SAM" id="MobiDB-lite"/>
    </source>
</evidence>
<comment type="catalytic activity">
    <reaction evidence="9">
        <text>N(4)-(alpha-D-Man-(1-&gt;2)-alpha-D-Man-(1-&gt;2)-alpha-D-Man-(1-&gt;3)-[alpha-D-Man-(1-&gt;3)-[alpha-D-Man-(1-&gt;2)-alpha-D-Man-(1-&gt;6)]-alpha-D-Man-(1-&gt;6)]-beta-D-Man-(1-&gt;4)-beta-D-GlcNAc-(1-&gt;4)-beta-D-GlcNAc)-L-asparaginyl-[protein] (N-glucan mannose isomer 8A1,2,3B1,3) + 3 H2O = N(4)-(alpha-D-Man-(1-&gt;3)-[alpha-D-Man-(1-&gt;3)-[alpha-D-Man-(1-&gt;6)]-alpha-D-Man-(1-&gt;6)]-beta-D-Man-(1-&gt;4)-beta-D-GlcNAc-(1-&gt;4)-beta-D-GlcNAc)-L-asparaginyl-[protein] (N-glucan mannose isomer 5A1,2) + 3 beta-D-mannose</text>
        <dbReference type="Rhea" id="RHEA:56028"/>
        <dbReference type="Rhea" id="RHEA-COMP:14358"/>
        <dbReference type="Rhea" id="RHEA-COMP:14367"/>
        <dbReference type="ChEBI" id="CHEBI:15377"/>
        <dbReference type="ChEBI" id="CHEBI:28563"/>
        <dbReference type="ChEBI" id="CHEBI:59087"/>
        <dbReference type="ChEBI" id="CHEBI:60628"/>
        <dbReference type="EC" id="3.2.1.113"/>
    </reaction>
</comment>
<dbReference type="GO" id="GO:0005509">
    <property type="term" value="F:calcium ion binding"/>
    <property type="evidence" value="ECO:0007669"/>
    <property type="project" value="InterPro"/>
</dbReference>
<comment type="similarity">
    <text evidence="3 12">Belongs to the glycosyl hydrolase 47 family.</text>
</comment>
<dbReference type="GO" id="GO:0036503">
    <property type="term" value="P:ERAD pathway"/>
    <property type="evidence" value="ECO:0007669"/>
    <property type="project" value="UniProtKB-ARBA"/>
</dbReference>
<evidence type="ECO:0000313" key="14">
    <source>
        <dbReference type="EMBL" id="CAE6491031.1"/>
    </source>
</evidence>
<feature type="region of interest" description="Disordered" evidence="13">
    <location>
        <begin position="131"/>
        <end position="154"/>
    </location>
</feature>
<dbReference type="EMBL" id="CAJMWY010002554">
    <property type="protein sequence ID" value="CAE6491031.1"/>
    <property type="molecule type" value="Genomic_DNA"/>
</dbReference>
<dbReference type="PANTHER" id="PTHR11742">
    <property type="entry name" value="MANNOSYL-OLIGOSACCHARIDE ALPHA-1,2-MANNOSIDASE-RELATED"/>
    <property type="match status" value="1"/>
</dbReference>
<comment type="catalytic activity">
    <reaction evidence="10">
        <text>N(4)-(alpha-D-Man-(1-&gt;2)-alpha-D-Man-(1-&gt;2)-alpha-D-Man-(1-&gt;3)-[alpha-D-Man-(1-&gt;2)-alpha-D-Man-(1-&gt;3)-[alpha-D-Man-(1-&gt;2)-alpha-D-Man-(1-&gt;6)]-alpha-D-Man-(1-&gt;6)]-beta-D-Man-(1-&gt;4)-beta-D-GlcNAc-(1-&gt;4)-beta-D-GlcNAc)-L-asparaginyl-[protein] (N-glucan mannose isomer 9A1,2,3B1,2,3) + 4 H2O = N(4)-(alpha-D-Man-(1-&gt;3)-[alpha-D-Man-(1-&gt;3)-[alpha-D-Man-(1-&gt;6)]-alpha-D-Man-(1-&gt;6)]-beta-D-Man-(1-&gt;4)-beta-D-GlcNAc-(1-&gt;4)-beta-D-GlcNAc)-L-asparaginyl-[protein] (N-glucan mannose isomer 5A1,2) + 4 beta-D-mannose</text>
        <dbReference type="Rhea" id="RHEA:56008"/>
        <dbReference type="Rhea" id="RHEA-COMP:14356"/>
        <dbReference type="Rhea" id="RHEA-COMP:14367"/>
        <dbReference type="ChEBI" id="CHEBI:15377"/>
        <dbReference type="ChEBI" id="CHEBI:28563"/>
        <dbReference type="ChEBI" id="CHEBI:59087"/>
        <dbReference type="ChEBI" id="CHEBI:139493"/>
        <dbReference type="EC" id="3.2.1.113"/>
    </reaction>
</comment>
<comment type="pathway">
    <text evidence="2">Protein modification; protein glycosylation.</text>
</comment>
<dbReference type="GO" id="GO:0005783">
    <property type="term" value="C:endoplasmic reticulum"/>
    <property type="evidence" value="ECO:0007669"/>
    <property type="project" value="TreeGrafter"/>
</dbReference>
<protein>
    <recommendedName>
        <fullName evidence="12">alpha-1,2-Mannosidase</fullName>
        <ecNumber evidence="12">3.2.1.-</ecNumber>
    </recommendedName>
</protein>
<dbReference type="InterPro" id="IPR036026">
    <property type="entry name" value="Seven-hairpin_glycosidases"/>
</dbReference>
<keyword evidence="4" id="KW-0732">Signal</keyword>
<accession>A0A8H3CQN0</accession>
<dbReference type="PRINTS" id="PR00747">
    <property type="entry name" value="GLYHDRLASE47"/>
</dbReference>
<keyword evidence="6" id="KW-1015">Disulfide bond</keyword>
<dbReference type="InterPro" id="IPR012341">
    <property type="entry name" value="6hp_glycosidase-like_sf"/>
</dbReference>
<dbReference type="SUPFAM" id="SSF48225">
    <property type="entry name" value="Seven-hairpin glycosidases"/>
    <property type="match status" value="1"/>
</dbReference>
<keyword evidence="5 12" id="KW-0378">Hydrolase</keyword>
<keyword evidence="11" id="KW-0479">Metal-binding</keyword>
<evidence type="ECO:0000256" key="5">
    <source>
        <dbReference type="ARBA" id="ARBA00022801"/>
    </source>
</evidence>
<reference evidence="14" key="1">
    <citation type="submission" date="2021-01" db="EMBL/GenBank/DDBJ databases">
        <authorList>
            <person name="Kaushik A."/>
        </authorList>
    </citation>
    <scope>NUCLEOTIDE SEQUENCE</scope>
    <source>
        <strain evidence="14">AG4-RS23</strain>
    </source>
</reference>
<evidence type="ECO:0000256" key="1">
    <source>
        <dbReference type="ARBA" id="ARBA00001913"/>
    </source>
</evidence>
<keyword evidence="11" id="KW-0106">Calcium</keyword>
<gene>
    <name evidence="14" type="ORF">RDB_LOCUS111502</name>
</gene>
<evidence type="ECO:0000256" key="7">
    <source>
        <dbReference type="ARBA" id="ARBA00023180"/>
    </source>
</evidence>
<evidence type="ECO:0000256" key="8">
    <source>
        <dbReference type="ARBA" id="ARBA00023295"/>
    </source>
</evidence>
<evidence type="ECO:0000256" key="9">
    <source>
        <dbReference type="ARBA" id="ARBA00047669"/>
    </source>
</evidence>
<evidence type="ECO:0000256" key="6">
    <source>
        <dbReference type="ARBA" id="ARBA00023157"/>
    </source>
</evidence>
<dbReference type="GO" id="GO:0005975">
    <property type="term" value="P:carbohydrate metabolic process"/>
    <property type="evidence" value="ECO:0007669"/>
    <property type="project" value="InterPro"/>
</dbReference>
<evidence type="ECO:0000256" key="3">
    <source>
        <dbReference type="ARBA" id="ARBA00007658"/>
    </source>
</evidence>
<comment type="cofactor">
    <cofactor evidence="1 11">
        <name>Ca(2+)</name>
        <dbReference type="ChEBI" id="CHEBI:29108"/>
    </cofactor>
</comment>
<dbReference type="InterPro" id="IPR001382">
    <property type="entry name" value="Glyco_hydro_47"/>
</dbReference>
<dbReference type="EC" id="3.2.1.-" evidence="12"/>
<keyword evidence="7" id="KW-0325">Glycoprotein</keyword>
<feature type="binding site" evidence="11">
    <location>
        <position position="120"/>
    </location>
    <ligand>
        <name>Ca(2+)</name>
        <dbReference type="ChEBI" id="CHEBI:29108"/>
    </ligand>
</feature>
<dbReference type="Gene3D" id="1.50.10.10">
    <property type="match status" value="1"/>
</dbReference>
<evidence type="ECO:0000256" key="4">
    <source>
        <dbReference type="ARBA" id="ARBA00022729"/>
    </source>
</evidence>
<evidence type="ECO:0000256" key="12">
    <source>
        <dbReference type="RuleBase" id="RU361193"/>
    </source>
</evidence>
<dbReference type="Pfam" id="PF01532">
    <property type="entry name" value="Glyco_hydro_47"/>
    <property type="match status" value="1"/>
</dbReference>
<name>A0A8H3CQN0_9AGAM</name>
<dbReference type="GO" id="GO:0004571">
    <property type="term" value="F:mannosyl-oligosaccharide 1,2-alpha-mannosidase activity"/>
    <property type="evidence" value="ECO:0007669"/>
    <property type="project" value="UniProtKB-EC"/>
</dbReference>
<evidence type="ECO:0000256" key="2">
    <source>
        <dbReference type="ARBA" id="ARBA00004922"/>
    </source>
</evidence>
<organism evidence="14 15">
    <name type="scientific">Rhizoctonia solani</name>
    <dbReference type="NCBI Taxonomy" id="456999"/>
    <lineage>
        <taxon>Eukaryota</taxon>
        <taxon>Fungi</taxon>
        <taxon>Dikarya</taxon>
        <taxon>Basidiomycota</taxon>
        <taxon>Agaricomycotina</taxon>
        <taxon>Agaricomycetes</taxon>
        <taxon>Cantharellales</taxon>
        <taxon>Ceratobasidiaceae</taxon>
        <taxon>Rhizoctonia</taxon>
    </lineage>
</organism>